<dbReference type="PANTHER" id="PTHR10982:SF21">
    <property type="entry name" value="FATTY ACID SYNTHASE SUBUNIT BETA"/>
    <property type="match status" value="1"/>
</dbReference>
<dbReference type="GO" id="GO:0006633">
    <property type="term" value="P:fatty acid biosynthetic process"/>
    <property type="evidence" value="ECO:0007669"/>
    <property type="project" value="InterPro"/>
</dbReference>
<evidence type="ECO:0000259" key="7">
    <source>
        <dbReference type="PROSITE" id="PS52004"/>
    </source>
</evidence>
<dbReference type="InterPro" id="IPR029069">
    <property type="entry name" value="HotDog_dom_sf"/>
</dbReference>
<dbReference type="Pfam" id="PF08354">
    <property type="entry name" value="Fas1-AflB-like_hel"/>
    <property type="match status" value="1"/>
</dbReference>
<dbReference type="InterPro" id="IPR016039">
    <property type="entry name" value="Thiolase-like"/>
</dbReference>
<comment type="similarity">
    <text evidence="1">Belongs to the enoyl-CoA hydratase/isomerase family.</text>
</comment>
<dbReference type="Gene3D" id="3.10.129.10">
    <property type="entry name" value="Hotdog Thioesterase"/>
    <property type="match status" value="1"/>
</dbReference>
<evidence type="ECO:0000256" key="5">
    <source>
        <dbReference type="ARBA" id="ARBA00023002"/>
    </source>
</evidence>
<dbReference type="EMBL" id="CP050804">
    <property type="protein sequence ID" value="QJC22146.1"/>
    <property type="molecule type" value="Genomic_DNA"/>
</dbReference>
<dbReference type="KEGG" id="arca:HC352_06225"/>
<feature type="region of interest" description="Disordered" evidence="6">
    <location>
        <begin position="1704"/>
        <end position="1766"/>
    </location>
</feature>
<dbReference type="InterPro" id="IPR016035">
    <property type="entry name" value="Acyl_Trfase/lysoPLipase"/>
</dbReference>
<dbReference type="InterPro" id="IPR013785">
    <property type="entry name" value="Aldolase_TIM"/>
</dbReference>
<name>A0A6H2EM46_9ACTO</name>
<dbReference type="GO" id="GO:0004318">
    <property type="term" value="F:enoyl-[acyl-carrier-protein] reductase (NADH) activity"/>
    <property type="evidence" value="ECO:0007669"/>
    <property type="project" value="InterPro"/>
</dbReference>
<dbReference type="FunFam" id="3.40.366.10:FF:000009">
    <property type="entry name" value="Fatty acid synthase Fas"/>
    <property type="match status" value="1"/>
</dbReference>
<dbReference type="Pfam" id="PF01575">
    <property type="entry name" value="MaoC_dehydratas"/>
    <property type="match status" value="1"/>
</dbReference>
<keyword evidence="3" id="KW-0378">Hydrolase</keyword>
<dbReference type="Pfam" id="PF00698">
    <property type="entry name" value="Acyl_transf_1"/>
    <property type="match status" value="1"/>
</dbReference>
<dbReference type="Pfam" id="PF00109">
    <property type="entry name" value="ketoacyl-synt"/>
    <property type="match status" value="1"/>
</dbReference>
<dbReference type="SUPFAM" id="SSF51412">
    <property type="entry name" value="Inosine monophosphate dehydrogenase (IMPDH)"/>
    <property type="match status" value="1"/>
</dbReference>
<sequence>MTRIKMISALTSPHTTFVFAGQGSSWVSELHDYYADGTAQYLTELLTNARAKVAGVAREIATAIPQAPARLDDVLSAKNTSSTDLDATAAVSMPGILLAHIGALIQLDNSAVDVKNVPILGHSQGILAAYAAKAINSTNELEDLVALSLIIGAAASLRVRELGGSPTASRMLSVRGLCADAINEGLAHVATTEPGSPNVALRNGPQAFVLSGHPEKLALAKATLISGVERHNAAIEAKVRGGSILDPIFDELPVAVPFHHPSMQPAVDTAVQWAQLCGLDTELVAHMAQEILLTPQDWPNQVASVAHNTQALAIVGPGSGLVRMTEQLVQGGPIVVVDASDTLKRDQLTAPGSQLPTAIDYSRFAPQLVELPDGQVVVETAFTRLTGNSPIILAGMTPTTVDPEIVAAAANTGYWAELAGGGQYSLEVFTANKDGLVKDLQPGRTAQFNTMFFDRFMWNLQFGAQKIVSKARAAGAPINGVTISAGIPELEEATELIESLHAEGFPYICFKPGTVQQIKAVLSIAEANPQAQLIMQVEDGHAGGHHSWVNLDDLLLETYAEIRRRPNVVLCVGGGIGTPHIAADYITGRWALRHDMPAMPVDGILVGTAAMTVKEAKTSPQVKQLLKDTPGITIDNDGGWVGRARSRGGVASGLSHLHADMYEIDNDSAACSRLLAEVGSDMDVINQRRDEIMMALNKTAKPFFGEVNQMTYHEWGARFLELSYPWCDPTWSDRFLDLLHRIEARLHEVDHGPIQTLFADIDAVEDGPHALALLRKHYPHAATTIVNERDAAWFISLCRKHHKPMPFVPVIDADLARWWGLDTLWQAQDERYDAQSVRVIPGPVSVAGIDRVDEPVAELLGRFEAACISRLSAQGVKPVARFARLNSASTVEEYVRAVPHIVWNGHLIDNPAHTLSPQACELRDTTAGWEIVISADTYWDGLPQPHPYAVREVSIPLDLPPSVATGAVPTVSRERLPQAVYGLLAAVAGIGSTSVGGDELRALPRVVPNENTPFGVVHDQVTITPDVWRTHMSATGAVIAATTEGEELRIANATADTLVGPCWPAIYAALGSAYLPDGYPVIEGLLNAVHLDHCIDLDVAVAQLSTSEMRVAVRAQTRVLSESASGRIVTVDLELTHEGKRIARLIERFAIRGRITTTTAPTPVAGFGGQGRHITATPRSFVRRVNISAPTDMTPFAIASGDYNPIHTSQHAAALVGLKDALVHGMWLSAVAQAVACAGEGSHSQRQLVGWTYSMYGMVQLNDDIDILVERIGRGSNATDAIEVTCRIGDAVVSRGQGLLAPARTAYVYPGQGIQYVGMGTNDRQRSAAVRDVWERADKHTRRAHGFSIIHIVDNNPTELKVGDQILRHPEGVMNLTQFTQVVLAVLAYGQTQRMIDENAFVPGAIYAGHSLGEYTALASCAGIFDLESVIDVVYSRGSAMHALVERDQAGRSQYRLGALRPNQCGVSAEEVTDFVDDLAQRTGEFLQIVNYNLAGQQYAVAGTVAGLQALAHEAEVLAERAGGQRPFMLIPGIDVPFHSRVLRAGVPAFAQKLDELLPAELNYEILVDRYIPNLVARPFELTRDFAQAICDQVPSQILTDLLADADRFETLVAQAPGKVARILVIELLSWQFASPVRWIETQELLFSAREQGGLGVEQLVEVGLGQAPTLANLAAKTLQLPHMLNAHVLVRNLERDEAALYATDSTPIPPRESATEPGAHTNVEPTQHDSPPATPPQTPAAQPSEMTTPQPPTHAGNTPSGPLPELSFDAAQALLTLLALQNKLLPEQIAPIDTTDSLTNGVSSRRNQLLMDMSTELGVATIDGAAEADVATLRSRVTVAAPRYTPYGPVLGDVMRSRLRTIFGASGVKPSEITNRVTGAWALPESWIPWVEVTLVLGTREGESVRGGSLSTLGTQSATSKAQATELIDAAVHAVARHHDVHVSLPGSGAGTSSVVDSAALEAYADHVTGPNGILATAARTVLAQLGLQPTPEYQETQTSDELVKTVEAELGEHWFDSVQPHFDARQAVVFDDRWASAREELARAATSGSAVDPHRFTGTGAAVAAQARWWARQLANQPHIAQTFNDAADQAQNYTPARYRDEVAVVTGAAPGSIASSVVAKLLAGGATVVMTASRITPARLDFARQLYAEHACAGATLWLVPANLCAYRDVDSVVEWINSEQVETKGEVTTVIKPSLLPTLAFPFAAGRVFGSLSDTGGHTESQARLLLWSVERLISRLAEVAISAGNQSRVHVVLPGSPNRGTFGGDGAYGEVKAAFDAICNKWHAEAGWPQAITLAQPRIGWVAGTHLMSGNDGLVPAAQAAGIHVFTPDEISEHLLALCTREAREQAQHAPLDADLTGGLGQANMSLPELARHAGINQRSLDSQANDEQHQPATILALPSQIAPTLAPEVSVGEVTTSLKDMVVVVGTGEVSAWGSGRTRSQAEYGLQRDGSVELTAAGVLELAWMMNLIQWSNDPHPGWYDLHGTHVPEAEIYDRYRDEVVARCGIRTLADSSNLVDQGSIDTARIFLDRDIEFTVPTHAEALDYVAADADATRIYEGEDGDWVVCKRAGSIARVPKRATLSRTVGGQLPTDFDPARWGIPASMLDSMDRIAVWNLVTAVDAFLSAGFTPAELLRAVHPSDVACTQGTGIGGMESLRKVFLDRFLGEDRPQDILQEALPNVVAAHVMQAYVGGYGAMIHPVAACATAAVSVEEAVDKITVGKAMFVVAGGIDDIGVESLTGFGDMNATADSAVMAAKGISERFYSRANDRRRGGFVEAAGGGTVLLARGDVAAELGLPVLAVVAHAQSYADGSHTSIPAPGIGALGAARGGRKSVIATSLAGLGLSPDDVRVVSKHDTSTNANDPNETELHQRMWQAVGRTDGNPLFVISQKSVTGHAKGGAALFQIAGLTEVLRTGRIPGNIALDCVAPEIADKGGDFVWLRQPLDLGVGQVKAAVLSSLGFGHVSAVVVLAHPECFTRALANAGGDVTVWRELAQARLHAGARRINAGMIGDKPLFEPAAGRRLPEYGAHEAEVAMLLDPHTRLTDAGIFPGVGHEG</sequence>
<dbReference type="InterPro" id="IPR020841">
    <property type="entry name" value="PKS_Beta-ketoAc_synthase_dom"/>
</dbReference>
<dbReference type="InterPro" id="IPR047224">
    <property type="entry name" value="FAS_alpha_su_C"/>
</dbReference>
<gene>
    <name evidence="8" type="ORF">HC352_06225</name>
</gene>
<keyword evidence="9" id="KW-1185">Reference proteome</keyword>
<dbReference type="PROSITE" id="PS52004">
    <property type="entry name" value="KS3_2"/>
    <property type="match status" value="1"/>
</dbReference>
<dbReference type="PANTHER" id="PTHR10982">
    <property type="entry name" value="MALONYL COA-ACYL CARRIER PROTEIN TRANSACYLASE"/>
    <property type="match status" value="1"/>
</dbReference>
<evidence type="ECO:0000256" key="3">
    <source>
        <dbReference type="ARBA" id="ARBA00022801"/>
    </source>
</evidence>
<protein>
    <submittedName>
        <fullName evidence="8">DUF1729 domain-containing protein</fullName>
    </submittedName>
</protein>
<dbReference type="Gene3D" id="1.20.930.70">
    <property type="match status" value="1"/>
</dbReference>
<evidence type="ECO:0000313" key="9">
    <source>
        <dbReference type="Proteomes" id="UP000502298"/>
    </source>
</evidence>
<dbReference type="InterPro" id="IPR002539">
    <property type="entry name" value="MaoC-like_dom"/>
</dbReference>
<dbReference type="SMART" id="SM00827">
    <property type="entry name" value="PKS_AT"/>
    <property type="match status" value="1"/>
</dbReference>
<dbReference type="SUPFAM" id="SSF54637">
    <property type="entry name" value="Thioesterase/thiol ester dehydrase-isomerase"/>
    <property type="match status" value="1"/>
</dbReference>
<dbReference type="Gene3D" id="3.40.47.10">
    <property type="match status" value="1"/>
</dbReference>
<dbReference type="Proteomes" id="UP000502298">
    <property type="component" value="Chromosome"/>
</dbReference>
<dbReference type="InterPro" id="IPR014043">
    <property type="entry name" value="Acyl_transferase_dom"/>
</dbReference>
<evidence type="ECO:0000256" key="2">
    <source>
        <dbReference type="ARBA" id="ARBA00022679"/>
    </source>
</evidence>
<keyword evidence="5" id="KW-0560">Oxidoreductase</keyword>
<evidence type="ECO:0000256" key="1">
    <source>
        <dbReference type="ARBA" id="ARBA00005254"/>
    </source>
</evidence>
<dbReference type="Gene3D" id="3.40.366.10">
    <property type="entry name" value="Malonyl-Coenzyme A Acyl Carrier Protein, domain 2"/>
    <property type="match status" value="3"/>
</dbReference>
<dbReference type="Pfam" id="PF16073">
    <property type="entry name" value="SAT"/>
    <property type="match status" value="1"/>
</dbReference>
<evidence type="ECO:0000256" key="6">
    <source>
        <dbReference type="SAM" id="MobiDB-lite"/>
    </source>
</evidence>
<dbReference type="Gene3D" id="3.40.50.720">
    <property type="entry name" value="NAD(P)-binding Rossmann-like Domain"/>
    <property type="match status" value="1"/>
</dbReference>
<keyword evidence="4" id="KW-0521">NADP</keyword>
<dbReference type="InterPro" id="IPR001227">
    <property type="entry name" value="Ac_transferase_dom_sf"/>
</dbReference>
<evidence type="ECO:0000313" key="8">
    <source>
        <dbReference type="EMBL" id="QJC22146.1"/>
    </source>
</evidence>
<dbReference type="SUPFAM" id="SSF53901">
    <property type="entry name" value="Thiolase-like"/>
    <property type="match status" value="2"/>
</dbReference>
<dbReference type="InterPro" id="IPR003965">
    <property type="entry name" value="Fatty_acid_synthase"/>
</dbReference>
<dbReference type="GO" id="GO:0005835">
    <property type="term" value="C:fatty acid synthase complex"/>
    <property type="evidence" value="ECO:0007669"/>
    <property type="project" value="InterPro"/>
</dbReference>
<dbReference type="GO" id="GO:0004312">
    <property type="term" value="F:fatty acid synthase activity"/>
    <property type="evidence" value="ECO:0007669"/>
    <property type="project" value="InterPro"/>
</dbReference>
<dbReference type="PRINTS" id="PR01483">
    <property type="entry name" value="FASYNTHASE"/>
</dbReference>
<keyword evidence="2" id="KW-0808">Transferase</keyword>
<dbReference type="SUPFAM" id="SSF51735">
    <property type="entry name" value="NAD(P)-binding Rossmann-fold domains"/>
    <property type="match status" value="1"/>
</dbReference>
<dbReference type="Gene3D" id="3.20.20.70">
    <property type="entry name" value="Aldolase class I"/>
    <property type="match status" value="1"/>
</dbReference>
<dbReference type="Gene3D" id="3.90.25.70">
    <property type="match status" value="1"/>
</dbReference>
<proteinExistence type="inferred from homology"/>
<feature type="domain" description="Ketosynthase family 3 (KS3)" evidence="7">
    <location>
        <begin position="2504"/>
        <end position="2980"/>
    </location>
</feature>
<dbReference type="InterPro" id="IPR032088">
    <property type="entry name" value="SAT"/>
</dbReference>
<organism evidence="8 9">
    <name type="scientific">Arcanobacterium buesumense</name>
    <dbReference type="NCBI Taxonomy" id="2722751"/>
    <lineage>
        <taxon>Bacteria</taxon>
        <taxon>Bacillati</taxon>
        <taxon>Actinomycetota</taxon>
        <taxon>Actinomycetes</taxon>
        <taxon>Actinomycetales</taxon>
        <taxon>Actinomycetaceae</taxon>
        <taxon>Arcanobacterium</taxon>
    </lineage>
</organism>
<accession>A0A6H2EM46</accession>
<evidence type="ECO:0000256" key="4">
    <source>
        <dbReference type="ARBA" id="ARBA00022857"/>
    </source>
</evidence>
<dbReference type="InterPro" id="IPR036291">
    <property type="entry name" value="NAD(P)-bd_dom_sf"/>
</dbReference>
<dbReference type="Pfam" id="PF18094">
    <property type="entry name" value="DNA_pol_B_N"/>
    <property type="match status" value="1"/>
</dbReference>
<reference evidence="8 9" key="1">
    <citation type="submission" date="2020-03" db="EMBL/GenBank/DDBJ databases">
        <title>Complete genome of Arcanobacterium buesumensis sp. nov. strain 2701.</title>
        <authorList>
            <person name="Borowiak M."/>
            <person name="Alssahen M."/>
            <person name="Laemmler C."/>
            <person name="Malorny B."/>
            <person name="Hassan A."/>
            <person name="Prenger-Berninghoff E."/>
            <person name="Ploetz M."/>
            <person name="Abdulmawjood A."/>
        </authorList>
    </citation>
    <scope>NUCLEOTIDE SEQUENCE [LARGE SCALE GENOMIC DNA]</scope>
    <source>
        <strain evidence="8 9">2701</strain>
    </source>
</reference>
<dbReference type="GO" id="GO:0016787">
    <property type="term" value="F:hydrolase activity"/>
    <property type="evidence" value="ECO:0007669"/>
    <property type="project" value="UniProtKB-KW"/>
</dbReference>
<dbReference type="Gene3D" id="3.30.70.3330">
    <property type="match status" value="1"/>
</dbReference>
<dbReference type="CDD" id="cd00828">
    <property type="entry name" value="elong_cond_enzymes"/>
    <property type="match status" value="1"/>
</dbReference>
<dbReference type="InterPro" id="IPR050830">
    <property type="entry name" value="Fungal_FAS"/>
</dbReference>
<dbReference type="Pfam" id="PF02801">
    <property type="entry name" value="Ketoacyl-synt_C"/>
    <property type="match status" value="1"/>
</dbReference>
<dbReference type="SUPFAM" id="SSF52151">
    <property type="entry name" value="FabD/lysophospholipase-like"/>
    <property type="match status" value="2"/>
</dbReference>
<dbReference type="SMART" id="SM00825">
    <property type="entry name" value="PKS_KS"/>
    <property type="match status" value="1"/>
</dbReference>
<dbReference type="InterPro" id="IPR014030">
    <property type="entry name" value="Ketoacyl_synth_N"/>
</dbReference>
<dbReference type="InterPro" id="IPR014031">
    <property type="entry name" value="Ketoacyl_synth_C"/>
</dbReference>
<dbReference type="InterPro" id="IPR013565">
    <property type="entry name" value="Fas1/AflB-like_central"/>
</dbReference>